<feature type="domain" description="RRM" evidence="5">
    <location>
        <begin position="377"/>
        <end position="444"/>
    </location>
</feature>
<keyword evidence="2 3" id="KW-0694">RNA-binding</keyword>
<dbReference type="Gene3D" id="3.30.70.330">
    <property type="match status" value="5"/>
</dbReference>
<dbReference type="OrthoDB" id="431068at2759"/>
<keyword evidence="7" id="KW-1185">Reference proteome</keyword>
<gene>
    <name evidence="6" type="ORF">DNTS_019030</name>
</gene>
<dbReference type="AlphaFoldDB" id="A0A553Q4V0"/>
<feature type="domain" description="RRM" evidence="5">
    <location>
        <begin position="486"/>
        <end position="553"/>
    </location>
</feature>
<dbReference type="Pfam" id="PF00076">
    <property type="entry name" value="RRM_1"/>
    <property type="match status" value="5"/>
</dbReference>
<organism evidence="6 7">
    <name type="scientific">Danionella cerebrum</name>
    <dbReference type="NCBI Taxonomy" id="2873325"/>
    <lineage>
        <taxon>Eukaryota</taxon>
        <taxon>Metazoa</taxon>
        <taxon>Chordata</taxon>
        <taxon>Craniata</taxon>
        <taxon>Vertebrata</taxon>
        <taxon>Euteleostomi</taxon>
        <taxon>Actinopterygii</taxon>
        <taxon>Neopterygii</taxon>
        <taxon>Teleostei</taxon>
        <taxon>Ostariophysi</taxon>
        <taxon>Cypriniformes</taxon>
        <taxon>Danionidae</taxon>
        <taxon>Danioninae</taxon>
        <taxon>Danionella</taxon>
    </lineage>
</organism>
<evidence type="ECO:0000313" key="6">
    <source>
        <dbReference type="EMBL" id="TRY84953.1"/>
    </source>
</evidence>
<feature type="region of interest" description="Disordered" evidence="4">
    <location>
        <begin position="67"/>
        <end position="92"/>
    </location>
</feature>
<dbReference type="SMART" id="SM00360">
    <property type="entry name" value="RRM"/>
    <property type="match status" value="5"/>
</dbReference>
<comment type="caution">
    <text evidence="6">The sequence shown here is derived from an EMBL/GenBank/DDBJ whole genome shotgun (WGS) entry which is preliminary data.</text>
</comment>
<evidence type="ECO:0000259" key="5">
    <source>
        <dbReference type="PROSITE" id="PS50102"/>
    </source>
</evidence>
<feature type="domain" description="RRM" evidence="5">
    <location>
        <begin position="99"/>
        <end position="177"/>
    </location>
</feature>
<accession>A0A553Q4V0</accession>
<reference evidence="6 7" key="1">
    <citation type="journal article" date="2019" name="Sci. Data">
        <title>Hybrid genome assembly and annotation of Danionella translucida.</title>
        <authorList>
            <person name="Kadobianskyi M."/>
            <person name="Schulze L."/>
            <person name="Schuelke M."/>
            <person name="Judkewitz B."/>
        </authorList>
    </citation>
    <scope>NUCLEOTIDE SEQUENCE [LARGE SCALE GENOMIC DNA]</scope>
    <source>
        <strain evidence="6 7">Bolton</strain>
    </source>
</reference>
<evidence type="ECO:0000256" key="4">
    <source>
        <dbReference type="SAM" id="MobiDB-lite"/>
    </source>
</evidence>
<protein>
    <recommendedName>
        <fullName evidence="5">RRM domain-containing protein</fullName>
    </recommendedName>
</protein>
<dbReference type="InterPro" id="IPR050666">
    <property type="entry name" value="ESRP"/>
</dbReference>
<dbReference type="GO" id="GO:0003723">
    <property type="term" value="F:RNA binding"/>
    <property type="evidence" value="ECO:0007669"/>
    <property type="project" value="UniProtKB-UniRule"/>
</dbReference>
<dbReference type="STRING" id="623744.A0A553Q4V0"/>
<keyword evidence="1" id="KW-0677">Repeat</keyword>
<evidence type="ECO:0000256" key="2">
    <source>
        <dbReference type="ARBA" id="ARBA00022884"/>
    </source>
</evidence>
<dbReference type="PROSITE" id="PS50102">
    <property type="entry name" value="RRM"/>
    <property type="match status" value="5"/>
</dbReference>
<feature type="domain" description="RRM" evidence="5">
    <location>
        <begin position="273"/>
        <end position="340"/>
    </location>
</feature>
<proteinExistence type="predicted"/>
<dbReference type="EMBL" id="SRMA01026337">
    <property type="protein sequence ID" value="TRY84953.1"/>
    <property type="molecule type" value="Genomic_DNA"/>
</dbReference>
<evidence type="ECO:0000256" key="1">
    <source>
        <dbReference type="ARBA" id="ARBA00022737"/>
    </source>
</evidence>
<dbReference type="SUPFAM" id="SSF54928">
    <property type="entry name" value="RNA-binding domain, RBD"/>
    <property type="match status" value="4"/>
</dbReference>
<feature type="domain" description="RRM" evidence="5">
    <location>
        <begin position="194"/>
        <end position="276"/>
    </location>
</feature>
<dbReference type="Proteomes" id="UP000316079">
    <property type="component" value="Unassembled WGS sequence"/>
</dbReference>
<dbReference type="CDD" id="cd12254">
    <property type="entry name" value="RRM_hnRNPH_ESRPs_RBM12_like"/>
    <property type="match status" value="1"/>
</dbReference>
<dbReference type="InterPro" id="IPR035979">
    <property type="entry name" value="RBD_domain_sf"/>
</dbReference>
<dbReference type="PANTHER" id="PTHR13976">
    <property type="entry name" value="HETEROGENEOUS NUCLEAR RIBONUCLEOPROTEIN-RELATED"/>
    <property type="match status" value="1"/>
</dbReference>
<dbReference type="InterPro" id="IPR000504">
    <property type="entry name" value="RRM_dom"/>
</dbReference>
<name>A0A553Q4V0_9TELE</name>
<evidence type="ECO:0000313" key="7">
    <source>
        <dbReference type="Proteomes" id="UP000316079"/>
    </source>
</evidence>
<sequence length="584" mass="65947">MSVLKRSSFLFHLARFVRGQQRFTCAKTLKQIKTAQVAAARGCNVHSWTARCLLFSEGKHPWTLNQKRQYSEAPPTNEDYLTLEDNKPSDGESGVKEEFFVLVEGLHWTCTKQDLMDFFFGCSFRGQHRGIAMLYHAGRLSGQAFIELETKEDVQKALGRNGHFLKQRYIDVKEVTYEDAETILRKEKKLETDGVVQLRGIPFNSTESDIIVFFSGLKIVENGVRIVRKEDGRPSGYAFVEFATKNIAEEAQLRNRQYMEASLRENKPLETDGVVQLRGIPSKSTESDIIDFFSGLEIVENGVTIVRKEDGTPSGYAFVEFATKNIAEEAQYIEIIPSNKSAVMSQFAHQRWKPTAEHISHKTEASLRENKPLEMNGVVQLRGIPFNSTESDIIDFFSGLEIVENGVTIVRKEDGRPSGYAFVEFATKNIAEEAQYIEIIPSNKSAITSQFGHQQWKPSFIKPTAEHISHKTEASLRENKPLETDGVVQLRGIPFNSTESDIIDFFSGLEIVENGVTIVRKEDGTPSGYAFVEFATKNIAEEAQYIEIIPSNKSAVTSQFAHLRWKPTAEHISHKTGIYYTLLL</sequence>
<dbReference type="InterPro" id="IPR012677">
    <property type="entry name" value="Nucleotide-bd_a/b_plait_sf"/>
</dbReference>
<evidence type="ECO:0000256" key="3">
    <source>
        <dbReference type="PROSITE-ProRule" id="PRU00176"/>
    </source>
</evidence>